<evidence type="ECO:0000313" key="1">
    <source>
        <dbReference type="EMBL" id="VTQ59298.1"/>
    </source>
</evidence>
<dbReference type="SUPFAM" id="SSF140683">
    <property type="entry name" value="SP0561-like"/>
    <property type="match status" value="1"/>
</dbReference>
<proteinExistence type="predicted"/>
<reference evidence="1 2" key="1">
    <citation type="submission" date="2019-05" db="EMBL/GenBank/DDBJ databases">
        <authorList>
            <consortium name="Pathogen Informatics"/>
        </authorList>
    </citation>
    <scope>NUCLEOTIDE SEQUENCE [LARGE SCALE GENOMIC DNA]</scope>
    <source>
        <strain evidence="1 2">NCTC12204</strain>
    </source>
</reference>
<sequence length="77" mass="8683">MREIDFSKTLFELVTEYPEVKQIMSELGFNAINQPGMLQTAGRYMTIPKGAQMKKIPLEQIVTAFETSGFIVKGLVK</sequence>
<organism evidence="1 2">
    <name type="scientific">Enterococcus hirae</name>
    <dbReference type="NCBI Taxonomy" id="1354"/>
    <lineage>
        <taxon>Bacteria</taxon>
        <taxon>Bacillati</taxon>
        <taxon>Bacillota</taxon>
        <taxon>Bacilli</taxon>
        <taxon>Lactobacillales</taxon>
        <taxon>Enterococcaceae</taxon>
        <taxon>Enterococcus</taxon>
    </lineage>
</organism>
<dbReference type="RefSeq" id="WP_010738527.1">
    <property type="nucleotide sequence ID" value="NZ_AP027299.1"/>
</dbReference>
<accession>A0A449E5W2</accession>
<comment type="caution">
    <text evidence="1">The sequence shown here is derived from an EMBL/GenBank/DDBJ whole genome shotgun (WGS) entry which is preliminary data.</text>
</comment>
<dbReference type="InterPro" id="IPR015077">
    <property type="entry name" value="DUF1858"/>
</dbReference>
<dbReference type="EMBL" id="CABEEP010000001">
    <property type="protein sequence ID" value="VTQ59298.1"/>
    <property type="molecule type" value="Genomic_DNA"/>
</dbReference>
<evidence type="ECO:0000313" key="2">
    <source>
        <dbReference type="Proteomes" id="UP000352698"/>
    </source>
</evidence>
<name>A0A449E5W2_ENTHR</name>
<protein>
    <submittedName>
        <fullName evidence="1">Domain of uncharacterized function (DUF1858)</fullName>
    </submittedName>
</protein>
<dbReference type="InterPro" id="IPR038062">
    <property type="entry name" value="ScdA-like_N_sf"/>
</dbReference>
<gene>
    <name evidence="1" type="ORF">NCTC12204_00354</name>
</gene>
<dbReference type="Gene3D" id="1.10.3910.10">
    <property type="entry name" value="SP0561-like"/>
    <property type="match status" value="1"/>
</dbReference>
<dbReference type="Proteomes" id="UP000352698">
    <property type="component" value="Unassembled WGS sequence"/>
</dbReference>
<dbReference type="Pfam" id="PF08984">
    <property type="entry name" value="DUF1858"/>
    <property type="match status" value="1"/>
</dbReference>
<dbReference type="AlphaFoldDB" id="A0A449E5W2"/>